<dbReference type="AlphaFoldDB" id="A0A1I7W241"/>
<evidence type="ECO:0000256" key="1">
    <source>
        <dbReference type="SAM" id="MobiDB-lite"/>
    </source>
</evidence>
<feature type="compositionally biased region" description="Basic and acidic residues" evidence="1">
    <location>
        <begin position="91"/>
        <end position="102"/>
    </location>
</feature>
<dbReference type="Proteomes" id="UP000095285">
    <property type="component" value="Unassembled WGS sequence"/>
</dbReference>
<feature type="region of interest" description="Disordered" evidence="1">
    <location>
        <begin position="41"/>
        <end position="60"/>
    </location>
</feature>
<evidence type="ECO:0000313" key="3">
    <source>
        <dbReference type="WBParaSite" id="EN70_8759"/>
    </source>
</evidence>
<feature type="region of interest" description="Disordered" evidence="1">
    <location>
        <begin position="91"/>
        <end position="128"/>
    </location>
</feature>
<evidence type="ECO:0000313" key="2">
    <source>
        <dbReference type="Proteomes" id="UP000095285"/>
    </source>
</evidence>
<dbReference type="WBParaSite" id="EN70_8759">
    <property type="protein sequence ID" value="EN70_8759"/>
    <property type="gene ID" value="EN70_8759"/>
</dbReference>
<sequence>MPGTLNARERLIKYWMTTLKVLDTFWELWKTEYLTSLSERTQKEHVEVTENHSPRGKDGVTRAVVIETPYRKLTRPINMLYPLEANIKSDIEREETKNKPENAEEPIALRTGSTSTTKKLPSPALVSN</sequence>
<feature type="compositionally biased region" description="Polar residues" evidence="1">
    <location>
        <begin position="111"/>
        <end position="128"/>
    </location>
</feature>
<protein>
    <submittedName>
        <fullName evidence="3">DUF5641 domain-containing protein</fullName>
    </submittedName>
</protein>
<proteinExistence type="predicted"/>
<keyword evidence="2" id="KW-1185">Reference proteome</keyword>
<accession>A0A1I7W241</accession>
<name>A0A1I7W241_LOALO</name>
<reference evidence="2" key="1">
    <citation type="submission" date="2012-04" db="EMBL/GenBank/DDBJ databases">
        <title>The Genome Sequence of Loa loa.</title>
        <authorList>
            <consortium name="The Broad Institute Genome Sequencing Platform"/>
            <consortium name="Broad Institute Genome Sequencing Center for Infectious Disease"/>
            <person name="Nutman T.B."/>
            <person name="Fink D.L."/>
            <person name="Russ C."/>
            <person name="Young S."/>
            <person name="Zeng Q."/>
            <person name="Gargeya S."/>
            <person name="Alvarado L."/>
            <person name="Berlin A."/>
            <person name="Chapman S.B."/>
            <person name="Chen Z."/>
            <person name="Freedman E."/>
            <person name="Gellesch M."/>
            <person name="Goldberg J."/>
            <person name="Griggs A."/>
            <person name="Gujja S."/>
            <person name="Heilman E.R."/>
            <person name="Heiman D."/>
            <person name="Howarth C."/>
            <person name="Mehta T."/>
            <person name="Neiman D."/>
            <person name="Pearson M."/>
            <person name="Roberts A."/>
            <person name="Saif S."/>
            <person name="Shea T."/>
            <person name="Shenoy N."/>
            <person name="Sisk P."/>
            <person name="Stolte C."/>
            <person name="Sykes S."/>
            <person name="White J."/>
            <person name="Yandava C."/>
            <person name="Haas B."/>
            <person name="Henn M.R."/>
            <person name="Nusbaum C."/>
            <person name="Birren B."/>
        </authorList>
    </citation>
    <scope>NUCLEOTIDE SEQUENCE [LARGE SCALE GENOMIC DNA]</scope>
</reference>
<organism evidence="2 3">
    <name type="scientific">Loa loa</name>
    <name type="common">Eye worm</name>
    <name type="synonym">Filaria loa</name>
    <dbReference type="NCBI Taxonomy" id="7209"/>
    <lineage>
        <taxon>Eukaryota</taxon>
        <taxon>Metazoa</taxon>
        <taxon>Ecdysozoa</taxon>
        <taxon>Nematoda</taxon>
        <taxon>Chromadorea</taxon>
        <taxon>Rhabditida</taxon>
        <taxon>Spirurina</taxon>
        <taxon>Spiruromorpha</taxon>
        <taxon>Filarioidea</taxon>
        <taxon>Onchocercidae</taxon>
        <taxon>Loa</taxon>
    </lineage>
</organism>
<reference evidence="3" key="2">
    <citation type="submission" date="2016-11" db="UniProtKB">
        <authorList>
            <consortium name="WormBaseParasite"/>
        </authorList>
    </citation>
    <scope>IDENTIFICATION</scope>
</reference>